<name>A0A4S8LNG0_DENBC</name>
<dbReference type="EMBL" id="ML179322">
    <property type="protein sequence ID" value="THU90892.1"/>
    <property type="molecule type" value="Genomic_DNA"/>
</dbReference>
<dbReference type="InterPro" id="IPR027417">
    <property type="entry name" value="P-loop_NTPase"/>
</dbReference>
<dbReference type="AlphaFoldDB" id="A0A4S8LNG0"/>
<dbReference type="OrthoDB" id="391988at2759"/>
<reference evidence="1 2" key="1">
    <citation type="journal article" date="2019" name="Nat. Ecol. Evol.">
        <title>Megaphylogeny resolves global patterns of mushroom evolution.</title>
        <authorList>
            <person name="Varga T."/>
            <person name="Krizsan K."/>
            <person name="Foldi C."/>
            <person name="Dima B."/>
            <person name="Sanchez-Garcia M."/>
            <person name="Sanchez-Ramirez S."/>
            <person name="Szollosi G.J."/>
            <person name="Szarkandi J.G."/>
            <person name="Papp V."/>
            <person name="Albert L."/>
            <person name="Andreopoulos W."/>
            <person name="Angelini C."/>
            <person name="Antonin V."/>
            <person name="Barry K.W."/>
            <person name="Bougher N.L."/>
            <person name="Buchanan P."/>
            <person name="Buyck B."/>
            <person name="Bense V."/>
            <person name="Catcheside P."/>
            <person name="Chovatia M."/>
            <person name="Cooper J."/>
            <person name="Damon W."/>
            <person name="Desjardin D."/>
            <person name="Finy P."/>
            <person name="Geml J."/>
            <person name="Haridas S."/>
            <person name="Hughes K."/>
            <person name="Justo A."/>
            <person name="Karasinski D."/>
            <person name="Kautmanova I."/>
            <person name="Kiss B."/>
            <person name="Kocsube S."/>
            <person name="Kotiranta H."/>
            <person name="LaButti K.M."/>
            <person name="Lechner B.E."/>
            <person name="Liimatainen K."/>
            <person name="Lipzen A."/>
            <person name="Lukacs Z."/>
            <person name="Mihaltcheva S."/>
            <person name="Morgado L.N."/>
            <person name="Niskanen T."/>
            <person name="Noordeloos M.E."/>
            <person name="Ohm R.A."/>
            <person name="Ortiz-Santana B."/>
            <person name="Ovrebo C."/>
            <person name="Racz N."/>
            <person name="Riley R."/>
            <person name="Savchenko A."/>
            <person name="Shiryaev A."/>
            <person name="Soop K."/>
            <person name="Spirin V."/>
            <person name="Szebenyi C."/>
            <person name="Tomsovsky M."/>
            <person name="Tulloss R.E."/>
            <person name="Uehling J."/>
            <person name="Grigoriev I.V."/>
            <person name="Vagvolgyi C."/>
            <person name="Papp T."/>
            <person name="Martin F.M."/>
            <person name="Miettinen O."/>
            <person name="Hibbett D.S."/>
            <person name="Nagy L.G."/>
        </authorList>
    </citation>
    <scope>NUCLEOTIDE SEQUENCE [LARGE SCALE GENOMIC DNA]</scope>
    <source>
        <strain evidence="1 2">CBS 962.96</strain>
    </source>
</reference>
<gene>
    <name evidence="1" type="ORF">K435DRAFT_675206</name>
</gene>
<protein>
    <recommendedName>
        <fullName evidence="3">G domain-containing protein</fullName>
    </recommendedName>
</protein>
<dbReference type="Proteomes" id="UP000297245">
    <property type="component" value="Unassembled WGS sequence"/>
</dbReference>
<keyword evidence="2" id="KW-1185">Reference proteome</keyword>
<dbReference type="Gene3D" id="3.40.50.300">
    <property type="entry name" value="P-loop containing nucleotide triphosphate hydrolases"/>
    <property type="match status" value="1"/>
</dbReference>
<sequence length="114" mass="12893">MATEPPDSLPSRVKETLDVWWANSQCLYWTGVGKSSLVSTMFNINLKDIDIAHDRAGRADIARPYTSPENPRFILHDSKGFEPGSGDTWGTVDKFIQDRCGAERSLKERVHTIW</sequence>
<accession>A0A4S8LNG0</accession>
<organism evidence="1 2">
    <name type="scientific">Dendrothele bispora (strain CBS 962.96)</name>
    <dbReference type="NCBI Taxonomy" id="1314807"/>
    <lineage>
        <taxon>Eukaryota</taxon>
        <taxon>Fungi</taxon>
        <taxon>Dikarya</taxon>
        <taxon>Basidiomycota</taxon>
        <taxon>Agaricomycotina</taxon>
        <taxon>Agaricomycetes</taxon>
        <taxon>Agaricomycetidae</taxon>
        <taxon>Agaricales</taxon>
        <taxon>Agaricales incertae sedis</taxon>
        <taxon>Dendrothele</taxon>
    </lineage>
</organism>
<proteinExistence type="predicted"/>
<evidence type="ECO:0000313" key="2">
    <source>
        <dbReference type="Proteomes" id="UP000297245"/>
    </source>
</evidence>
<evidence type="ECO:0000313" key="1">
    <source>
        <dbReference type="EMBL" id="THU90892.1"/>
    </source>
</evidence>
<evidence type="ECO:0008006" key="3">
    <source>
        <dbReference type="Google" id="ProtNLM"/>
    </source>
</evidence>